<accession>E4Z1Q4</accession>
<gene>
    <name evidence="2" type="ORF">GSOID_T00023716001</name>
</gene>
<evidence type="ECO:0000313" key="2">
    <source>
        <dbReference type="EMBL" id="CBY41632.1"/>
    </source>
</evidence>
<feature type="compositionally biased region" description="Basic and acidic residues" evidence="1">
    <location>
        <begin position="166"/>
        <end position="178"/>
    </location>
</feature>
<dbReference type="AlphaFoldDB" id="E4Z1Q4"/>
<feature type="compositionally biased region" description="Acidic residues" evidence="1">
    <location>
        <begin position="317"/>
        <end position="330"/>
    </location>
</feature>
<name>E4Z1Q4_OIKDI</name>
<protein>
    <submittedName>
        <fullName evidence="2">Uncharacterized protein</fullName>
    </submittedName>
</protein>
<evidence type="ECO:0000256" key="1">
    <source>
        <dbReference type="SAM" id="MobiDB-lite"/>
    </source>
</evidence>
<feature type="compositionally biased region" description="Basic and acidic residues" evidence="1">
    <location>
        <begin position="117"/>
        <end position="152"/>
    </location>
</feature>
<feature type="compositionally biased region" description="Basic and acidic residues" evidence="1">
    <location>
        <begin position="71"/>
        <end position="91"/>
    </location>
</feature>
<feature type="compositionally biased region" description="Basic residues" evidence="1">
    <location>
        <begin position="291"/>
        <end position="300"/>
    </location>
</feature>
<sequence length="339" mass="38808">MNKVPLNGGCYLSLSQMDNICSFWEINPLTNRVRVRAPKTKEENYPDYDRKEDKTARMVAGLCNRTLPDSADQRVRKGGERKRGERARVEEAGEVPWSEAESDEFNTSDGGSDYETNNEHEAESPSKFKKPADPGKRYKSTAEKFAKTEQIGRKRKRSTRQLDTASRAEGKRDKRDNASSRIGNSKADGYTISSNDLRNWRSAIHDADNRRSGQSRRNPNTEIASAWEDSASEDEPVGRKRRKRGVSIPRNSGRTESVIVDNPAYRYRRNLEHPRKKFGRVTTVRAGERDRKRKQRKQRSRSYESDKSSARGASESNSDDNEYDDSDEPVESVSNFWDK</sequence>
<feature type="region of interest" description="Disordered" evidence="1">
    <location>
        <begin position="62"/>
        <end position="339"/>
    </location>
</feature>
<organism evidence="2">
    <name type="scientific">Oikopleura dioica</name>
    <name type="common">Tunicate</name>
    <dbReference type="NCBI Taxonomy" id="34765"/>
    <lineage>
        <taxon>Eukaryota</taxon>
        <taxon>Metazoa</taxon>
        <taxon>Chordata</taxon>
        <taxon>Tunicata</taxon>
        <taxon>Appendicularia</taxon>
        <taxon>Copelata</taxon>
        <taxon>Oikopleuridae</taxon>
        <taxon>Oikopleura</taxon>
    </lineage>
</organism>
<reference evidence="2" key="1">
    <citation type="journal article" date="2010" name="Science">
        <title>Plasticity of animal genome architecture unmasked by rapid evolution of a pelagic tunicate.</title>
        <authorList>
            <person name="Denoeud F."/>
            <person name="Henriet S."/>
            <person name="Mungpakdee S."/>
            <person name="Aury J.M."/>
            <person name="Da Silva C."/>
            <person name="Brinkmann H."/>
            <person name="Mikhaleva J."/>
            <person name="Olsen L.C."/>
            <person name="Jubin C."/>
            <person name="Canestro C."/>
            <person name="Bouquet J.M."/>
            <person name="Danks G."/>
            <person name="Poulain J."/>
            <person name="Campsteijn C."/>
            <person name="Adamski M."/>
            <person name="Cross I."/>
            <person name="Yadetie F."/>
            <person name="Muffato M."/>
            <person name="Louis A."/>
            <person name="Butcher S."/>
            <person name="Tsagkogeorga G."/>
            <person name="Konrad A."/>
            <person name="Singh S."/>
            <person name="Jensen M.F."/>
            <person name="Cong E.H."/>
            <person name="Eikeseth-Otteraa H."/>
            <person name="Noel B."/>
            <person name="Anthouard V."/>
            <person name="Porcel B.M."/>
            <person name="Kachouri-Lafond R."/>
            <person name="Nishino A."/>
            <person name="Ugolini M."/>
            <person name="Chourrout P."/>
            <person name="Nishida H."/>
            <person name="Aasland R."/>
            <person name="Huzurbazar S."/>
            <person name="Westhof E."/>
            <person name="Delsuc F."/>
            <person name="Lehrach H."/>
            <person name="Reinhardt R."/>
            <person name="Weissenbach J."/>
            <person name="Roy S.W."/>
            <person name="Artiguenave F."/>
            <person name="Postlethwait J.H."/>
            <person name="Manak J.R."/>
            <person name="Thompson E.M."/>
            <person name="Jaillon O."/>
            <person name="Du Pasquier L."/>
            <person name="Boudinot P."/>
            <person name="Liberles D.A."/>
            <person name="Volff J.N."/>
            <person name="Philippe H."/>
            <person name="Lenhard B."/>
            <person name="Roest Crollius H."/>
            <person name="Wincker P."/>
            <person name="Chourrout D."/>
        </authorList>
    </citation>
    <scope>NUCLEOTIDE SEQUENCE [LARGE SCALE GENOMIC DNA]</scope>
</reference>
<dbReference type="Proteomes" id="UP000011014">
    <property type="component" value="Unassembled WGS sequence"/>
</dbReference>
<proteinExistence type="predicted"/>
<dbReference type="EMBL" id="FN656542">
    <property type="protein sequence ID" value="CBY41632.1"/>
    <property type="molecule type" value="Genomic_DNA"/>
</dbReference>